<dbReference type="Pfam" id="PF07690">
    <property type="entry name" value="MFS_1"/>
    <property type="match status" value="1"/>
</dbReference>
<keyword evidence="3 7" id="KW-0812">Transmembrane</keyword>
<evidence type="ECO:0000256" key="2">
    <source>
        <dbReference type="ARBA" id="ARBA00022448"/>
    </source>
</evidence>
<name>A0A9P6WLN9_9ASCO</name>
<dbReference type="SUPFAM" id="SSF103473">
    <property type="entry name" value="MFS general substrate transporter"/>
    <property type="match status" value="1"/>
</dbReference>
<dbReference type="Proteomes" id="UP000697127">
    <property type="component" value="Unassembled WGS sequence"/>
</dbReference>
<gene>
    <name evidence="9" type="ORF">C6P40_001527</name>
</gene>
<comment type="subcellular location">
    <subcellularLocation>
        <location evidence="1">Membrane</location>
        <topology evidence="1">Multi-pass membrane protein</topology>
    </subcellularLocation>
</comment>
<feature type="transmembrane region" description="Helical" evidence="7">
    <location>
        <begin position="344"/>
        <end position="364"/>
    </location>
</feature>
<feature type="transmembrane region" description="Helical" evidence="7">
    <location>
        <begin position="208"/>
        <end position="232"/>
    </location>
</feature>
<evidence type="ECO:0000256" key="1">
    <source>
        <dbReference type="ARBA" id="ARBA00004141"/>
    </source>
</evidence>
<feature type="transmembrane region" description="Helical" evidence="7">
    <location>
        <begin position="143"/>
        <end position="164"/>
    </location>
</feature>
<dbReference type="InterPro" id="IPR020846">
    <property type="entry name" value="MFS_dom"/>
</dbReference>
<protein>
    <recommendedName>
        <fullName evidence="8">Major facilitator superfamily (MFS) profile domain-containing protein</fullName>
    </recommendedName>
</protein>
<dbReference type="GO" id="GO:0022857">
    <property type="term" value="F:transmembrane transporter activity"/>
    <property type="evidence" value="ECO:0007669"/>
    <property type="project" value="InterPro"/>
</dbReference>
<dbReference type="Gene3D" id="1.20.1250.20">
    <property type="entry name" value="MFS general substrate transporter like domains"/>
    <property type="match status" value="2"/>
</dbReference>
<feature type="transmembrane region" description="Helical" evidence="7">
    <location>
        <begin position="119"/>
        <end position="137"/>
    </location>
</feature>
<dbReference type="EMBL" id="PUHW01000192">
    <property type="protein sequence ID" value="KAG0688013.1"/>
    <property type="molecule type" value="Genomic_DNA"/>
</dbReference>
<evidence type="ECO:0000256" key="5">
    <source>
        <dbReference type="ARBA" id="ARBA00023136"/>
    </source>
</evidence>
<evidence type="ECO:0000313" key="9">
    <source>
        <dbReference type="EMBL" id="KAG0688013.1"/>
    </source>
</evidence>
<feature type="transmembrane region" description="Helical" evidence="7">
    <location>
        <begin position="407"/>
        <end position="426"/>
    </location>
</feature>
<dbReference type="PANTHER" id="PTHR43791:SF40">
    <property type="entry name" value="THIAMINE PATHWAY TRANSPORTER THI73"/>
    <property type="match status" value="1"/>
</dbReference>
<accession>A0A9P6WLN9</accession>
<feature type="transmembrane region" description="Helical" evidence="7">
    <location>
        <begin position="48"/>
        <end position="67"/>
    </location>
</feature>
<dbReference type="AlphaFoldDB" id="A0A9P6WLN9"/>
<dbReference type="InterPro" id="IPR011701">
    <property type="entry name" value="MFS"/>
</dbReference>
<evidence type="ECO:0000256" key="4">
    <source>
        <dbReference type="ARBA" id="ARBA00022989"/>
    </source>
</evidence>
<evidence type="ECO:0000256" key="7">
    <source>
        <dbReference type="SAM" id="Phobius"/>
    </source>
</evidence>
<dbReference type="GO" id="GO:0016020">
    <property type="term" value="C:membrane"/>
    <property type="evidence" value="ECO:0007669"/>
    <property type="project" value="UniProtKB-SubCell"/>
</dbReference>
<comment type="caution">
    <text evidence="9">The sequence shown here is derived from an EMBL/GenBank/DDBJ whole genome shotgun (WGS) entry which is preliminary data.</text>
</comment>
<feature type="transmembrane region" description="Helical" evidence="7">
    <location>
        <begin position="94"/>
        <end position="112"/>
    </location>
</feature>
<feature type="transmembrane region" description="Helical" evidence="7">
    <location>
        <begin position="281"/>
        <end position="300"/>
    </location>
</feature>
<comment type="similarity">
    <text evidence="6">Belongs to the major facilitator superfamily. Allantoate permease family.</text>
</comment>
<feature type="domain" description="Major facilitator superfamily (MFS) profile" evidence="8">
    <location>
        <begin position="54"/>
        <end position="462"/>
    </location>
</feature>
<dbReference type="PROSITE" id="PS50850">
    <property type="entry name" value="MFS"/>
    <property type="match status" value="1"/>
</dbReference>
<keyword evidence="10" id="KW-1185">Reference proteome</keyword>
<feature type="transmembrane region" description="Helical" evidence="7">
    <location>
        <begin position="438"/>
        <end position="458"/>
    </location>
</feature>
<dbReference type="PANTHER" id="PTHR43791">
    <property type="entry name" value="PERMEASE-RELATED"/>
    <property type="match status" value="1"/>
</dbReference>
<evidence type="ECO:0000313" key="10">
    <source>
        <dbReference type="Proteomes" id="UP000697127"/>
    </source>
</evidence>
<feature type="transmembrane region" description="Helical" evidence="7">
    <location>
        <begin position="376"/>
        <end position="395"/>
    </location>
</feature>
<reference evidence="9" key="1">
    <citation type="submission" date="2020-11" db="EMBL/GenBank/DDBJ databases">
        <title>Kefir isolates.</title>
        <authorList>
            <person name="Marcisauskas S."/>
            <person name="Kim Y."/>
            <person name="Blasche S."/>
        </authorList>
    </citation>
    <scope>NUCLEOTIDE SEQUENCE</scope>
    <source>
        <strain evidence="9">Olga-1</strain>
    </source>
</reference>
<feature type="transmembrane region" description="Helical" evidence="7">
    <location>
        <begin position="320"/>
        <end position="337"/>
    </location>
</feature>
<dbReference type="OrthoDB" id="6730379at2759"/>
<sequence>MKKATDLKQEFDVTVTSATEGDQTSSLSNYNNTESIIRSHKLPRKLKWKIDLMIMPFFMITYFLQFLDKTLLNYAGIMGIKKHLHGNDFSNLGTIFYVSYIATEPFAAYIIQKVPAGKFLGFNIACWGIVVACHAATTSYAGLMIVRVLLGIFEAPVAPCLIIISSKWWTKPEQSRRTFFWYSQTGYAKFVGSVMSFGFQHVHNTSIASWQIMFMFMGILTFIVGILTFLLLPDNPLHCKFLKDDEKHDVIEHIKENQTGFEDRTYKFYQVKEMLLEPESWIMFFIIIFATTDGGGLNTFSSQIMKSFGFSSEISSLVQLPLGLVSILSTFFCCYVPSYTGERALWMAIVTVPTILGAGLYIGLPNTNKVGKLFGVYLLDFNGAFIASVYAWNAANTSGYTKKNARNAMTLIAFCIGNLIGPQIFQSKDAPDYIPAKIILVVFLACSFVGSILLRFVVIRENKRRDVLTADYTEEEKNKDVLMLDLTDRENLNFRYSY</sequence>
<keyword evidence="2" id="KW-0813">Transport</keyword>
<evidence type="ECO:0000259" key="8">
    <source>
        <dbReference type="PROSITE" id="PS50850"/>
    </source>
</evidence>
<evidence type="ECO:0000256" key="3">
    <source>
        <dbReference type="ARBA" id="ARBA00022692"/>
    </source>
</evidence>
<proteinExistence type="inferred from homology"/>
<evidence type="ECO:0000256" key="6">
    <source>
        <dbReference type="ARBA" id="ARBA00037968"/>
    </source>
</evidence>
<dbReference type="InterPro" id="IPR036259">
    <property type="entry name" value="MFS_trans_sf"/>
</dbReference>
<feature type="transmembrane region" description="Helical" evidence="7">
    <location>
        <begin position="185"/>
        <end position="202"/>
    </location>
</feature>
<keyword evidence="4 7" id="KW-1133">Transmembrane helix</keyword>
<dbReference type="FunFam" id="1.20.1250.20:FF:000064">
    <property type="entry name" value="MFS allantoate transporter"/>
    <property type="match status" value="1"/>
</dbReference>
<keyword evidence="5 7" id="KW-0472">Membrane</keyword>
<organism evidence="9 10">
    <name type="scientific">Pichia californica</name>
    <dbReference type="NCBI Taxonomy" id="460514"/>
    <lineage>
        <taxon>Eukaryota</taxon>
        <taxon>Fungi</taxon>
        <taxon>Dikarya</taxon>
        <taxon>Ascomycota</taxon>
        <taxon>Saccharomycotina</taxon>
        <taxon>Pichiomycetes</taxon>
        <taxon>Pichiales</taxon>
        <taxon>Pichiaceae</taxon>
        <taxon>Pichia</taxon>
    </lineage>
</organism>